<evidence type="ECO:0000313" key="3">
    <source>
        <dbReference type="Proteomes" id="UP001168990"/>
    </source>
</evidence>
<feature type="non-terminal residue" evidence="2">
    <location>
        <position position="1"/>
    </location>
</feature>
<dbReference type="AlphaFoldDB" id="A0AA39EX95"/>
<dbReference type="Proteomes" id="UP001168990">
    <property type="component" value="Unassembled WGS sequence"/>
</dbReference>
<reference evidence="2" key="1">
    <citation type="journal article" date="2023" name="bioRxiv">
        <title>Scaffold-level genome assemblies of two parasitoid biocontrol wasps reveal the parthenogenesis mechanism and an associated novel virus.</title>
        <authorList>
            <person name="Inwood S."/>
            <person name="Skelly J."/>
            <person name="Guhlin J."/>
            <person name="Harrop T."/>
            <person name="Goldson S."/>
            <person name="Dearden P."/>
        </authorList>
    </citation>
    <scope>NUCLEOTIDE SEQUENCE</scope>
    <source>
        <strain evidence="2">Irish</strain>
        <tissue evidence="2">Whole body</tissue>
    </source>
</reference>
<proteinExistence type="predicted"/>
<dbReference type="EMBL" id="JAQQBS010002524">
    <property type="protein sequence ID" value="KAK0156736.1"/>
    <property type="molecule type" value="Genomic_DNA"/>
</dbReference>
<comment type="caution">
    <text evidence="2">The sequence shown here is derived from an EMBL/GenBank/DDBJ whole genome shotgun (WGS) entry which is preliminary data.</text>
</comment>
<feature type="region of interest" description="Disordered" evidence="1">
    <location>
        <begin position="57"/>
        <end position="135"/>
    </location>
</feature>
<organism evidence="2 3">
    <name type="scientific">Microctonus aethiopoides</name>
    <dbReference type="NCBI Taxonomy" id="144406"/>
    <lineage>
        <taxon>Eukaryota</taxon>
        <taxon>Metazoa</taxon>
        <taxon>Ecdysozoa</taxon>
        <taxon>Arthropoda</taxon>
        <taxon>Hexapoda</taxon>
        <taxon>Insecta</taxon>
        <taxon>Pterygota</taxon>
        <taxon>Neoptera</taxon>
        <taxon>Endopterygota</taxon>
        <taxon>Hymenoptera</taxon>
        <taxon>Apocrita</taxon>
        <taxon>Ichneumonoidea</taxon>
        <taxon>Braconidae</taxon>
        <taxon>Euphorinae</taxon>
        <taxon>Microctonus</taxon>
    </lineage>
</organism>
<evidence type="ECO:0000313" key="2">
    <source>
        <dbReference type="EMBL" id="KAK0156736.1"/>
    </source>
</evidence>
<name>A0AA39EX95_9HYME</name>
<feature type="compositionally biased region" description="Polar residues" evidence="1">
    <location>
        <begin position="107"/>
        <end position="126"/>
    </location>
</feature>
<accession>A0AA39EX95</accession>
<feature type="compositionally biased region" description="Polar residues" evidence="1">
    <location>
        <begin position="57"/>
        <end position="66"/>
    </location>
</feature>
<keyword evidence="3" id="KW-1185">Reference proteome</keyword>
<sequence>IYLEKEDSLYGIIGSKYYLAGFPVNKLQEKHIVGQADYLLSRTSSKEIQTFISHINNDEPSISNLDPKNIPLKKRPYIDNEASTSRDDSNSLYGKRPRFNDQKHESPYTSENNSDKPATSKMPLTSESDKYIGENSGNKPLGPFYPEILLLVSHNLMMKTRDPEYSLGDNLEARNVEININIAGIIFEEAS</sequence>
<evidence type="ECO:0000256" key="1">
    <source>
        <dbReference type="SAM" id="MobiDB-lite"/>
    </source>
</evidence>
<reference evidence="2" key="2">
    <citation type="submission" date="2023-03" db="EMBL/GenBank/DDBJ databases">
        <authorList>
            <person name="Inwood S.N."/>
            <person name="Skelly J.G."/>
            <person name="Guhlin J."/>
            <person name="Harrop T.W.R."/>
            <person name="Goldson S.G."/>
            <person name="Dearden P.K."/>
        </authorList>
    </citation>
    <scope>NUCLEOTIDE SEQUENCE</scope>
    <source>
        <strain evidence="2">Irish</strain>
        <tissue evidence="2">Whole body</tissue>
    </source>
</reference>
<protein>
    <submittedName>
        <fullName evidence="2">Uncharacterized protein</fullName>
    </submittedName>
</protein>
<gene>
    <name evidence="2" type="ORF">PV328_012381</name>
</gene>